<feature type="domain" description="Inosine/uridine-preferring nucleoside hydrolase" evidence="4">
    <location>
        <begin position="6"/>
        <end position="367"/>
    </location>
</feature>
<dbReference type="Proteomes" id="UP000095009">
    <property type="component" value="Unassembled WGS sequence"/>
</dbReference>
<dbReference type="PANTHER" id="PTHR12304:SF56">
    <property type="entry name" value="HYDROLASE, PUTATIVE (AFU_ORTHOLOGUE AFUA_1G11790)-RELATED"/>
    <property type="match status" value="1"/>
</dbReference>
<evidence type="ECO:0000256" key="1">
    <source>
        <dbReference type="ARBA" id="ARBA00009176"/>
    </source>
</evidence>
<comment type="similarity">
    <text evidence="1">Belongs to the IUNH family.</text>
</comment>
<dbReference type="OrthoDB" id="432381at2759"/>
<proteinExistence type="inferred from homology"/>
<dbReference type="AlphaFoldDB" id="A0A1E3PT68"/>
<name>A0A1E3PT68_9ASCO</name>
<dbReference type="GO" id="GO:0006152">
    <property type="term" value="P:purine nucleoside catabolic process"/>
    <property type="evidence" value="ECO:0007669"/>
    <property type="project" value="TreeGrafter"/>
</dbReference>
<dbReference type="SUPFAM" id="SSF53590">
    <property type="entry name" value="Nucleoside hydrolase"/>
    <property type="match status" value="1"/>
</dbReference>
<gene>
    <name evidence="5" type="ORF">NADFUDRAFT_81179</name>
</gene>
<keyword evidence="2 5" id="KW-0378">Hydrolase</keyword>
<dbReference type="GO" id="GO:0005829">
    <property type="term" value="C:cytosol"/>
    <property type="evidence" value="ECO:0007669"/>
    <property type="project" value="TreeGrafter"/>
</dbReference>
<dbReference type="Gene3D" id="3.90.245.10">
    <property type="entry name" value="Ribonucleoside hydrolase-like"/>
    <property type="match status" value="1"/>
</dbReference>
<keyword evidence="6" id="KW-1185">Reference proteome</keyword>
<evidence type="ECO:0000313" key="5">
    <source>
        <dbReference type="EMBL" id="ODQ68122.1"/>
    </source>
</evidence>
<protein>
    <submittedName>
        <fullName evidence="5">Nucleoside hydrolase</fullName>
    </submittedName>
</protein>
<evidence type="ECO:0000259" key="4">
    <source>
        <dbReference type="Pfam" id="PF01156"/>
    </source>
</evidence>
<organism evidence="5 6">
    <name type="scientific">Nadsonia fulvescens var. elongata DSM 6958</name>
    <dbReference type="NCBI Taxonomy" id="857566"/>
    <lineage>
        <taxon>Eukaryota</taxon>
        <taxon>Fungi</taxon>
        <taxon>Dikarya</taxon>
        <taxon>Ascomycota</taxon>
        <taxon>Saccharomycotina</taxon>
        <taxon>Dipodascomycetes</taxon>
        <taxon>Dipodascales</taxon>
        <taxon>Dipodascales incertae sedis</taxon>
        <taxon>Nadsonia</taxon>
    </lineage>
</organism>
<keyword evidence="3" id="KW-0326">Glycosidase</keyword>
<sequence length="414" mass="46106">MAPVKLIIDTDPGVDDILGIALALNSPEADVKLISLCFGNIDVKNSLRNTITMFHILEQEKQYRIRKDLPVRHHANQKPLVSVGLDASLDGTRINAAYYHGYDGLGNVHTHAPHHTPPEVWRALFDPEHSGHIDDEEFEAFTGFVPSKNPSYIDILNVLREEEENTVVICAIGPLQNIAKAAEFDPKTFARVKEIVVMGGAINEHGNVTPLAEFNAYSDPVASARVYALSSPNPSTTLPPNSPESLINFPKQLKVTLFPLDITHRHGLFEKDYRPYIDKAIAAEEPFAIWASKWLDSTFKTSARLSMTTFETNHLEMHDPLAMFYAITSETLSGWKLQYDVDIRVETTGQWTRGATIVDKRGRARLENDDSSDDGNWLGANSGNRCRVCIMSPTGFGPQFGIELLDRVFGSNHK</sequence>
<reference evidence="5 6" key="1">
    <citation type="journal article" date="2016" name="Proc. Natl. Acad. Sci. U.S.A.">
        <title>Comparative genomics of biotechnologically important yeasts.</title>
        <authorList>
            <person name="Riley R."/>
            <person name="Haridas S."/>
            <person name="Wolfe K.H."/>
            <person name="Lopes M.R."/>
            <person name="Hittinger C.T."/>
            <person name="Goeker M."/>
            <person name="Salamov A.A."/>
            <person name="Wisecaver J.H."/>
            <person name="Long T.M."/>
            <person name="Calvey C.H."/>
            <person name="Aerts A.L."/>
            <person name="Barry K.W."/>
            <person name="Choi C."/>
            <person name="Clum A."/>
            <person name="Coughlan A.Y."/>
            <person name="Deshpande S."/>
            <person name="Douglass A.P."/>
            <person name="Hanson S.J."/>
            <person name="Klenk H.-P."/>
            <person name="LaButti K.M."/>
            <person name="Lapidus A."/>
            <person name="Lindquist E.A."/>
            <person name="Lipzen A.M."/>
            <person name="Meier-Kolthoff J.P."/>
            <person name="Ohm R.A."/>
            <person name="Otillar R.P."/>
            <person name="Pangilinan J.L."/>
            <person name="Peng Y."/>
            <person name="Rokas A."/>
            <person name="Rosa C.A."/>
            <person name="Scheuner C."/>
            <person name="Sibirny A.A."/>
            <person name="Slot J.C."/>
            <person name="Stielow J.B."/>
            <person name="Sun H."/>
            <person name="Kurtzman C.P."/>
            <person name="Blackwell M."/>
            <person name="Grigoriev I.V."/>
            <person name="Jeffries T.W."/>
        </authorList>
    </citation>
    <scope>NUCLEOTIDE SEQUENCE [LARGE SCALE GENOMIC DNA]</scope>
    <source>
        <strain evidence="5 6">DSM 6958</strain>
    </source>
</reference>
<evidence type="ECO:0000256" key="3">
    <source>
        <dbReference type="ARBA" id="ARBA00023295"/>
    </source>
</evidence>
<dbReference type="PANTHER" id="PTHR12304">
    <property type="entry name" value="INOSINE-URIDINE PREFERRING NUCLEOSIDE HYDROLASE"/>
    <property type="match status" value="1"/>
</dbReference>
<dbReference type="EMBL" id="KV454406">
    <property type="protein sequence ID" value="ODQ68122.1"/>
    <property type="molecule type" value="Genomic_DNA"/>
</dbReference>
<dbReference type="InterPro" id="IPR023186">
    <property type="entry name" value="IUNH"/>
</dbReference>
<accession>A0A1E3PT68</accession>
<evidence type="ECO:0000256" key="2">
    <source>
        <dbReference type="ARBA" id="ARBA00022801"/>
    </source>
</evidence>
<dbReference type="GO" id="GO:0008477">
    <property type="term" value="F:purine nucleosidase activity"/>
    <property type="evidence" value="ECO:0007669"/>
    <property type="project" value="TreeGrafter"/>
</dbReference>
<evidence type="ECO:0000313" key="6">
    <source>
        <dbReference type="Proteomes" id="UP000095009"/>
    </source>
</evidence>
<dbReference type="InterPro" id="IPR036452">
    <property type="entry name" value="Ribo_hydro-like"/>
</dbReference>
<dbReference type="InterPro" id="IPR001910">
    <property type="entry name" value="Inosine/uridine_hydrolase_dom"/>
</dbReference>
<dbReference type="STRING" id="857566.A0A1E3PT68"/>
<dbReference type="Pfam" id="PF01156">
    <property type="entry name" value="IU_nuc_hydro"/>
    <property type="match status" value="1"/>
</dbReference>